<reference evidence="3" key="1">
    <citation type="journal article" date="2019" name="Gigascience">
        <title>De novo genome assembly of the endangered Acer yangbiense, a plant species with extremely small populations endemic to Yunnan Province, China.</title>
        <authorList>
            <person name="Yang J."/>
            <person name="Wariss H.M."/>
            <person name="Tao L."/>
            <person name="Zhang R."/>
            <person name="Yun Q."/>
            <person name="Hollingsworth P."/>
            <person name="Dao Z."/>
            <person name="Luo G."/>
            <person name="Guo H."/>
            <person name="Ma Y."/>
            <person name="Sun W."/>
        </authorList>
    </citation>
    <scope>NUCLEOTIDE SEQUENCE [LARGE SCALE GENOMIC DNA]</scope>
    <source>
        <strain evidence="3">cv. br00</strain>
    </source>
</reference>
<evidence type="ECO:0000256" key="1">
    <source>
        <dbReference type="SAM" id="MobiDB-lite"/>
    </source>
</evidence>
<name>A0A5N5J3U8_9ROSI</name>
<proteinExistence type="predicted"/>
<keyword evidence="3" id="KW-1185">Reference proteome</keyword>
<protein>
    <submittedName>
        <fullName evidence="2">Uncharacterized protein</fullName>
    </submittedName>
</protein>
<feature type="compositionally biased region" description="Polar residues" evidence="1">
    <location>
        <begin position="1"/>
        <end position="12"/>
    </location>
</feature>
<feature type="region of interest" description="Disordered" evidence="1">
    <location>
        <begin position="1"/>
        <end position="21"/>
    </location>
</feature>
<evidence type="ECO:0000313" key="2">
    <source>
        <dbReference type="EMBL" id="KAB5512345.1"/>
    </source>
</evidence>
<dbReference type="EMBL" id="VDCV01000019">
    <property type="protein sequence ID" value="KAB5512345.1"/>
    <property type="molecule type" value="Genomic_DNA"/>
</dbReference>
<comment type="caution">
    <text evidence="2">The sequence shown here is derived from an EMBL/GenBank/DDBJ whole genome shotgun (WGS) entry which is preliminary data.</text>
</comment>
<accession>A0A5N5J3U8</accession>
<organism evidence="2 3">
    <name type="scientific">Salix brachista</name>
    <dbReference type="NCBI Taxonomy" id="2182728"/>
    <lineage>
        <taxon>Eukaryota</taxon>
        <taxon>Viridiplantae</taxon>
        <taxon>Streptophyta</taxon>
        <taxon>Embryophyta</taxon>
        <taxon>Tracheophyta</taxon>
        <taxon>Spermatophyta</taxon>
        <taxon>Magnoliopsida</taxon>
        <taxon>eudicotyledons</taxon>
        <taxon>Gunneridae</taxon>
        <taxon>Pentapetalae</taxon>
        <taxon>rosids</taxon>
        <taxon>fabids</taxon>
        <taxon>Malpighiales</taxon>
        <taxon>Salicaceae</taxon>
        <taxon>Saliceae</taxon>
        <taxon>Salix</taxon>
    </lineage>
</organism>
<sequence>MLSPPMGSSSRRWLTARSPSKPLVAATVNKSKTNKRGRSVAREELVANLAVKADGAGLGTGLPSPDVAAENVSRADFTLFSSDPMIVEVATVVGEWEIVKKKKHSNRNV</sequence>
<dbReference type="AlphaFoldDB" id="A0A5N5J3U8"/>
<dbReference type="Proteomes" id="UP000326939">
    <property type="component" value="Chromosome 19"/>
</dbReference>
<gene>
    <name evidence="2" type="ORF">DKX38_029373</name>
</gene>
<evidence type="ECO:0000313" key="3">
    <source>
        <dbReference type="Proteomes" id="UP000326939"/>
    </source>
</evidence>